<feature type="region of interest" description="Disordered" evidence="4">
    <location>
        <begin position="866"/>
        <end position="887"/>
    </location>
</feature>
<reference evidence="6 7" key="1">
    <citation type="submission" date="2024-10" db="EMBL/GenBank/DDBJ databases">
        <title>The Natural Products Discovery Center: Release of the First 8490 Sequenced Strains for Exploring Actinobacteria Biosynthetic Diversity.</title>
        <authorList>
            <person name="Kalkreuter E."/>
            <person name="Kautsar S.A."/>
            <person name="Yang D."/>
            <person name="Bader C.D."/>
            <person name="Teijaro C.N."/>
            <person name="Fluegel L."/>
            <person name="Davis C.M."/>
            <person name="Simpson J.R."/>
            <person name="Lauterbach L."/>
            <person name="Steele A.D."/>
            <person name="Gui C."/>
            <person name="Meng S."/>
            <person name="Li G."/>
            <person name="Viehrig K."/>
            <person name="Ye F."/>
            <person name="Su P."/>
            <person name="Kiefer A.F."/>
            <person name="Nichols A."/>
            <person name="Cepeda A.J."/>
            <person name="Yan W."/>
            <person name="Fan B."/>
            <person name="Jiang Y."/>
            <person name="Adhikari A."/>
            <person name="Zheng C.-J."/>
            <person name="Schuster L."/>
            <person name="Cowan T.M."/>
            <person name="Smanski M.J."/>
            <person name="Chevrette M.G."/>
            <person name="De Carvalho L.P.S."/>
            <person name="Shen B."/>
        </authorList>
    </citation>
    <scope>NUCLEOTIDE SEQUENCE [LARGE SCALE GENOMIC DNA]</scope>
    <source>
        <strain evidence="6 7">NPDC007066</strain>
    </source>
</reference>
<protein>
    <submittedName>
        <fullName evidence="6">AAA family ATPase</fullName>
    </submittedName>
</protein>
<proteinExistence type="inferred from homology"/>
<comment type="similarity">
    <text evidence="1">Belongs to the CbxX/CfxQ family.</text>
</comment>
<gene>
    <name evidence="6" type="ORF">ACFYM3_35595</name>
</gene>
<dbReference type="InterPro" id="IPR000641">
    <property type="entry name" value="CbxX/CfxQ"/>
</dbReference>
<evidence type="ECO:0000313" key="6">
    <source>
        <dbReference type="EMBL" id="MFE9229824.1"/>
    </source>
</evidence>
<dbReference type="CDD" id="cd00009">
    <property type="entry name" value="AAA"/>
    <property type="match status" value="1"/>
</dbReference>
<keyword evidence="2" id="KW-0547">Nucleotide-binding</keyword>
<accession>A0ABW6LP07</accession>
<dbReference type="PRINTS" id="PR00819">
    <property type="entry name" value="CBXCFQXSUPER"/>
</dbReference>
<keyword evidence="7" id="KW-1185">Reference proteome</keyword>
<name>A0ABW6LP07_9ACTN</name>
<evidence type="ECO:0000256" key="4">
    <source>
        <dbReference type="SAM" id="MobiDB-lite"/>
    </source>
</evidence>
<dbReference type="InterPro" id="IPR003959">
    <property type="entry name" value="ATPase_AAA_core"/>
</dbReference>
<dbReference type="InterPro" id="IPR050773">
    <property type="entry name" value="CbxX/CfxQ_RuBisCO_ESX"/>
</dbReference>
<dbReference type="PANTHER" id="PTHR43392:SF2">
    <property type="entry name" value="AAA-TYPE ATPASE FAMILY PROTEIN _ ANKYRIN REPEAT FAMILY PROTEIN"/>
    <property type="match status" value="1"/>
</dbReference>
<comment type="caution">
    <text evidence="6">The sequence shown here is derived from an EMBL/GenBank/DDBJ whole genome shotgun (WGS) entry which is preliminary data.</text>
</comment>
<dbReference type="SUPFAM" id="SSF52540">
    <property type="entry name" value="P-loop containing nucleoside triphosphate hydrolases"/>
    <property type="match status" value="2"/>
</dbReference>
<dbReference type="Proteomes" id="UP001601288">
    <property type="component" value="Unassembled WGS sequence"/>
</dbReference>
<dbReference type="InterPro" id="IPR003593">
    <property type="entry name" value="AAA+_ATPase"/>
</dbReference>
<dbReference type="EMBL" id="JBIAFP010000028">
    <property type="protein sequence ID" value="MFE9229824.1"/>
    <property type="molecule type" value="Genomic_DNA"/>
</dbReference>
<dbReference type="Gene3D" id="1.10.8.60">
    <property type="match status" value="2"/>
</dbReference>
<dbReference type="Gene3D" id="3.40.50.300">
    <property type="entry name" value="P-loop containing nucleotide triphosphate hydrolases"/>
    <property type="match status" value="2"/>
</dbReference>
<feature type="compositionally biased region" description="Pro residues" evidence="4">
    <location>
        <begin position="876"/>
        <end position="887"/>
    </location>
</feature>
<feature type="domain" description="AAA+ ATPase" evidence="5">
    <location>
        <begin position="375"/>
        <end position="512"/>
    </location>
</feature>
<sequence>MADGVGGSRDVGGSDGARQRYGERFAEVRVSSGEPFHILYGPGVDDRFIGADYQERGFEEVLWGLLRGAGYERIAFASLRQPVYFLDHFSPHADPSVEAPPGPRPPGVMRNAMLSGPMGRIDLRAAQVGPAPAPAAAHPFASPRPAPRATLTDSHGVMMLDAYLRHSPVRTAVVLTQAEETLRHNQARRELAGVFADWAQHSDRNLWLLVFRKTSLAEVADFVSDLRVYPRLDAYLQEQRVAGPGRRGSHAVGHPGRAELARLIHLMRMREGLRIADWRELDALLRTLAAHPQTIRNWRGLLEELLEADEQLSRAGVLERGWVHGPLAAAGSALERLEAMPGLGPAKERIRTLRSRMTVRRRLLAQGLGAGAQAPSPHLVFTGNPGTGKTTVARLIGDMYRELGLLERGHVVEVGASDLIDRVVGGTARLTDEAMDRALDGVLFIDEAYGLSDQRDGFGREAVQTLVARMENDRDRVVVVVAGYPEEMEEFLAMNAGLNSRFDRENFISFSDFDVELLQRILFDGMRAQGMHWTPALEDRLRTVVASLHATKDEKFGNARAMRALAGAVFDAWSARVVSAPADVTLPAADAQDVPERYREHLDRPAPDPKELVAGLDALVGLSAVKARMVGLTNRLRLRQARETGGFAAPHLLFVGPPGTGKTTVARMTGDLFREMGLLRKGHVEEVSRAELVSQYLGGTAIKTREAVARALDGVLFIDEAYSLSSTAGSQSDYGSEAITTLVAEMENHRGRLVVVAAGYPAEMDTFLAGNSGLRGRFTERIVFDDYSVPELVEILRRLAAGEHYGLTPGAVLRAEAWLTDQKLRYAATFSNGRAVRNLFEEMEARLAARLAPRLDSGTLPGDLLSGDLMFEPQDVPDPPATPGASP</sequence>
<dbReference type="RefSeq" id="WP_358290258.1">
    <property type="nucleotide sequence ID" value="NZ_JBEYGJ010000042.1"/>
</dbReference>
<evidence type="ECO:0000313" key="7">
    <source>
        <dbReference type="Proteomes" id="UP001601288"/>
    </source>
</evidence>
<dbReference type="PANTHER" id="PTHR43392">
    <property type="entry name" value="AAA-TYPE ATPASE FAMILY PROTEIN / ANKYRIN REPEAT FAMILY PROTEIN"/>
    <property type="match status" value="1"/>
</dbReference>
<evidence type="ECO:0000256" key="2">
    <source>
        <dbReference type="ARBA" id="ARBA00022741"/>
    </source>
</evidence>
<dbReference type="InterPro" id="IPR027417">
    <property type="entry name" value="P-loop_NTPase"/>
</dbReference>
<evidence type="ECO:0000256" key="1">
    <source>
        <dbReference type="ARBA" id="ARBA00010378"/>
    </source>
</evidence>
<dbReference type="Pfam" id="PF00004">
    <property type="entry name" value="AAA"/>
    <property type="match status" value="2"/>
</dbReference>
<evidence type="ECO:0000256" key="3">
    <source>
        <dbReference type="ARBA" id="ARBA00022840"/>
    </source>
</evidence>
<organism evidence="6 7">
    <name type="scientific">Streptomyces massasporeus</name>
    <dbReference type="NCBI Taxonomy" id="67324"/>
    <lineage>
        <taxon>Bacteria</taxon>
        <taxon>Bacillati</taxon>
        <taxon>Actinomycetota</taxon>
        <taxon>Actinomycetes</taxon>
        <taxon>Kitasatosporales</taxon>
        <taxon>Streptomycetaceae</taxon>
        <taxon>Streptomyces</taxon>
    </lineage>
</organism>
<keyword evidence="3" id="KW-0067">ATP-binding</keyword>
<dbReference type="Pfam" id="PF17866">
    <property type="entry name" value="AAA_lid_6"/>
    <property type="match status" value="1"/>
</dbReference>
<dbReference type="SMART" id="SM00382">
    <property type="entry name" value="AAA"/>
    <property type="match status" value="2"/>
</dbReference>
<dbReference type="InterPro" id="IPR041627">
    <property type="entry name" value="AAA_lid_6"/>
</dbReference>
<feature type="domain" description="AAA+ ATPase" evidence="5">
    <location>
        <begin position="648"/>
        <end position="788"/>
    </location>
</feature>
<evidence type="ECO:0000259" key="5">
    <source>
        <dbReference type="SMART" id="SM00382"/>
    </source>
</evidence>